<dbReference type="HOGENOM" id="CLU_575218_0_0_1"/>
<gene>
    <name evidence="3" type="primary">6053197</name>
    <name evidence="2" type="ORF">CpipJ_CPIJ019163</name>
</gene>
<evidence type="ECO:0000259" key="1">
    <source>
        <dbReference type="SMART" id="SM00836"/>
    </source>
</evidence>
<dbReference type="PANTHER" id="PTHR16043:SF1">
    <property type="entry name" value="DALR ANTICODON-BINDING DOMAIN-CONTAINING PROTEIN 3"/>
    <property type="match status" value="1"/>
</dbReference>
<dbReference type="GO" id="GO:0005524">
    <property type="term" value="F:ATP binding"/>
    <property type="evidence" value="ECO:0007669"/>
    <property type="project" value="InterPro"/>
</dbReference>
<dbReference type="KEGG" id="cqu:CpipJ_CPIJ019163"/>
<evidence type="ECO:0000313" key="2">
    <source>
        <dbReference type="EMBL" id="EDS29000.1"/>
    </source>
</evidence>
<dbReference type="GO" id="GO:0000049">
    <property type="term" value="F:tRNA binding"/>
    <property type="evidence" value="ECO:0007669"/>
    <property type="project" value="TreeGrafter"/>
</dbReference>
<keyword evidence="4" id="KW-1185">Reference proteome</keyword>
<dbReference type="EnsemblMetazoa" id="CPIJ019163-RA">
    <property type="protein sequence ID" value="CPIJ019163-PA"/>
    <property type="gene ID" value="CPIJ019163"/>
</dbReference>
<reference evidence="3" key="2">
    <citation type="submission" date="2021-02" db="UniProtKB">
        <authorList>
            <consortium name="EnsemblMetazoa"/>
        </authorList>
    </citation>
    <scope>IDENTIFICATION</scope>
    <source>
        <strain evidence="3">JHB</strain>
    </source>
</reference>
<dbReference type="GO" id="GO:0004814">
    <property type="term" value="F:arginine-tRNA ligase activity"/>
    <property type="evidence" value="ECO:0007669"/>
    <property type="project" value="InterPro"/>
</dbReference>
<organism>
    <name type="scientific">Culex quinquefasciatus</name>
    <name type="common">Southern house mosquito</name>
    <name type="synonym">Culex pungens</name>
    <dbReference type="NCBI Taxonomy" id="7176"/>
    <lineage>
        <taxon>Eukaryota</taxon>
        <taxon>Metazoa</taxon>
        <taxon>Ecdysozoa</taxon>
        <taxon>Arthropoda</taxon>
        <taxon>Hexapoda</taxon>
        <taxon>Insecta</taxon>
        <taxon>Pterygota</taxon>
        <taxon>Neoptera</taxon>
        <taxon>Endopterygota</taxon>
        <taxon>Diptera</taxon>
        <taxon>Nematocera</taxon>
        <taxon>Culicoidea</taxon>
        <taxon>Culicidae</taxon>
        <taxon>Culicinae</taxon>
        <taxon>Culicini</taxon>
        <taxon>Culex</taxon>
        <taxon>Culex</taxon>
    </lineage>
</organism>
<dbReference type="GO" id="GO:0006420">
    <property type="term" value="P:arginyl-tRNA aminoacylation"/>
    <property type="evidence" value="ECO:0007669"/>
    <property type="project" value="InterPro"/>
</dbReference>
<evidence type="ECO:0000313" key="4">
    <source>
        <dbReference type="Proteomes" id="UP000002320"/>
    </source>
</evidence>
<dbReference type="VEuPathDB" id="VectorBase:CPIJ019163"/>
<dbReference type="AlphaFoldDB" id="B0XI60"/>
<sequence length="475" mass="53318">MQLIAQHKYGLRVKDQVRFQQMIASLGRSAAVVDLLESKASSPIDFRRDKNQSSKGAAFILYNFARLSVLFRTFEEKQRTGYYPELAPIETIDFGLLKEEDEWQLFWVYVAGFPAMLRQALGDGKLARVSPHVVLGFTSGLVICLSKYYRRVRILTPRAISYTHELDEGVVDCLARVICITDLYVCTISEEIASQRKDLLKTIPREALKNCPTVIHMNCRITCSMSVSSLAGRSDSVNSLFDGNINKRPRSDSEPDSIMSIDDLWSKIEAKLDNFKQDLDKRIDGLEDSLAAFKTECGSKIDRLADSVSGVRHDVDRANASIGRVEKVNELIISGVQNENLVAMFGFIVTRLGCDESKIPLASLARLAKSPIAVDSTPPIICEFALRVDRNAFYASYLNHRDLNLSHIGFQNTNRIYVNENLTKEDREIRAAALRLKKEGKVQKVYSRNGIVYAKGRGNAPAEPCPTLEHLAVFR</sequence>
<reference evidence="2" key="1">
    <citation type="submission" date="2007-03" db="EMBL/GenBank/DDBJ databases">
        <title>Annotation of Culex pipiens quinquefasciatus.</title>
        <authorList>
            <consortium name="The Broad Institute Genome Sequencing Platform"/>
            <person name="Atkinson P.W."/>
            <person name="Hemingway J."/>
            <person name="Christensen B.M."/>
            <person name="Higgs S."/>
            <person name="Kodira C."/>
            <person name="Hannick L."/>
            <person name="Megy K."/>
            <person name="O'Leary S."/>
            <person name="Pearson M."/>
            <person name="Haas B.J."/>
            <person name="Mauceli E."/>
            <person name="Wortman J.R."/>
            <person name="Lee N.H."/>
            <person name="Guigo R."/>
            <person name="Stanke M."/>
            <person name="Alvarado L."/>
            <person name="Amedeo P."/>
            <person name="Antoine C.H."/>
            <person name="Arensburger P."/>
            <person name="Bidwell S.L."/>
            <person name="Crawford M."/>
            <person name="Camaro F."/>
            <person name="Devon K."/>
            <person name="Engels R."/>
            <person name="Hammond M."/>
            <person name="Howarth C."/>
            <person name="Koehrsen M."/>
            <person name="Lawson D."/>
            <person name="Montgomery P."/>
            <person name="Nene V."/>
            <person name="Nusbaum C."/>
            <person name="Puiu D."/>
            <person name="Romero-Severson J."/>
            <person name="Severson D.W."/>
            <person name="Shumway M."/>
            <person name="Sisk P."/>
            <person name="Stolte C."/>
            <person name="Zeng Q."/>
            <person name="Eisenstadt E."/>
            <person name="Fraser-Liggett C."/>
            <person name="Strausberg R."/>
            <person name="Galagan J."/>
            <person name="Birren B."/>
            <person name="Collins F.H."/>
        </authorList>
    </citation>
    <scope>NUCLEOTIDE SEQUENCE [LARGE SCALE GENOMIC DNA]</scope>
    <source>
        <strain evidence="2">JHB</strain>
    </source>
</reference>
<dbReference type="InParanoid" id="B0XI60"/>
<dbReference type="SUPFAM" id="SSF47323">
    <property type="entry name" value="Anticodon-binding domain of a subclass of class I aminoacyl-tRNA synthetases"/>
    <property type="match status" value="1"/>
</dbReference>
<dbReference type="InterPro" id="IPR009080">
    <property type="entry name" value="tRNAsynth_Ia_anticodon-bd"/>
</dbReference>
<dbReference type="GO" id="GO:0106217">
    <property type="term" value="P:tRNA C3-cytosine methylation"/>
    <property type="evidence" value="ECO:0007669"/>
    <property type="project" value="TreeGrafter"/>
</dbReference>
<dbReference type="eggNOG" id="KOG1195">
    <property type="taxonomic scope" value="Eukaryota"/>
</dbReference>
<dbReference type="OrthoDB" id="7734146at2759"/>
<dbReference type="STRING" id="7176.B0XI60"/>
<dbReference type="SMART" id="SM00836">
    <property type="entry name" value="DALR_1"/>
    <property type="match status" value="1"/>
</dbReference>
<evidence type="ECO:0000313" key="3">
    <source>
        <dbReference type="EnsemblMetazoa" id="CPIJ019163-PA"/>
    </source>
</evidence>
<dbReference type="VEuPathDB" id="VectorBase:CQUJHB008155"/>
<accession>B0XI60</accession>
<dbReference type="PANTHER" id="PTHR16043">
    <property type="entry name" value="DALRD3 PROTEIN"/>
    <property type="match status" value="1"/>
</dbReference>
<dbReference type="InterPro" id="IPR008909">
    <property type="entry name" value="DALR_anticod-bd"/>
</dbReference>
<proteinExistence type="predicted"/>
<protein>
    <recommendedName>
        <fullName evidence="1">DALR anticodon binding domain-containing protein</fullName>
    </recommendedName>
</protein>
<dbReference type="Proteomes" id="UP000002320">
    <property type="component" value="Unassembled WGS sequence"/>
</dbReference>
<dbReference type="InterPro" id="IPR037380">
    <property type="entry name" value="DALRD3"/>
</dbReference>
<dbReference type="EMBL" id="DS233260">
    <property type="protein sequence ID" value="EDS29000.1"/>
    <property type="molecule type" value="Genomic_DNA"/>
</dbReference>
<dbReference type="VEuPathDB" id="VectorBase:CQUJHB012671"/>
<feature type="domain" description="DALR anticodon binding" evidence="1">
    <location>
        <begin position="60"/>
        <end position="166"/>
    </location>
</feature>
<name>B0XI60_CULQU</name>
<dbReference type="Gene3D" id="1.10.730.10">
    <property type="entry name" value="Isoleucyl-tRNA Synthetase, Domain 1"/>
    <property type="match status" value="1"/>
</dbReference>